<evidence type="ECO:0000313" key="2">
    <source>
        <dbReference type="EMBL" id="BFO19636.1"/>
    </source>
</evidence>
<accession>A0AAT9HQF2</accession>
<dbReference type="Pfam" id="PF18134">
    <property type="entry name" value="AGS_C"/>
    <property type="match status" value="1"/>
</dbReference>
<protein>
    <recommendedName>
        <fullName evidence="1">Adenylyl/Guanylyl and SMODS C-terminal sensor domain-containing protein</fullName>
    </recommendedName>
</protein>
<dbReference type="AlphaFoldDB" id="A0AAT9HQF2"/>
<reference evidence="2" key="2">
    <citation type="submission" date="2024-07" db="EMBL/GenBank/DDBJ databases">
        <title>Streptomyces haneummycinica sp. nov., a new antibiotic-producing actinobacterium isolated from marine sediment.</title>
        <authorList>
            <person name="Uemura M."/>
            <person name="Hamada M."/>
            <person name="Hirano S."/>
            <person name="Kobayashi K."/>
            <person name="Ohshiro T."/>
            <person name="Kobayashi T."/>
            <person name="Terahara T."/>
        </authorList>
    </citation>
    <scope>NUCLEOTIDE SEQUENCE</scope>
    <source>
        <strain evidence="2">KM77-8</strain>
    </source>
</reference>
<dbReference type="EMBL" id="AP035768">
    <property type="protein sequence ID" value="BFO19636.1"/>
    <property type="molecule type" value="Genomic_DNA"/>
</dbReference>
<organism evidence="2">
    <name type="scientific">Streptomyces haneummycinicus</name>
    <dbReference type="NCBI Taxonomy" id="3074435"/>
    <lineage>
        <taxon>Bacteria</taxon>
        <taxon>Bacillati</taxon>
        <taxon>Actinomycetota</taxon>
        <taxon>Actinomycetes</taxon>
        <taxon>Kitasatosporales</taxon>
        <taxon>Streptomycetaceae</taxon>
        <taxon>Streptomyces</taxon>
    </lineage>
</organism>
<evidence type="ECO:0000259" key="1">
    <source>
        <dbReference type="Pfam" id="PF18134"/>
    </source>
</evidence>
<reference evidence="2" key="1">
    <citation type="submission" date="2024-06" db="EMBL/GenBank/DDBJ databases">
        <authorList>
            <consortium name="consrtm"/>
            <person name="Uemura M."/>
            <person name="Terahara T."/>
        </authorList>
    </citation>
    <scope>NUCLEOTIDE SEQUENCE</scope>
    <source>
        <strain evidence="2">KM77-8</strain>
    </source>
</reference>
<gene>
    <name evidence="2" type="ORF">SHKM778_60240</name>
</gene>
<sequence length="91" mass="9846">MHGRPPIGSVTLATSSLSSPLHCSVAPPEAERRDKIRGQIVDSSKRGVRIEHSDFKGEHVVECYVVKDGVVARDRIDVPVSNTSVKTANVL</sequence>
<proteinExistence type="predicted"/>
<dbReference type="InterPro" id="IPR040511">
    <property type="entry name" value="AGS_C"/>
</dbReference>
<name>A0AAT9HQF2_9ACTN</name>
<feature type="domain" description="Adenylyl/Guanylyl and SMODS C-terminal sensor" evidence="1">
    <location>
        <begin position="29"/>
        <end position="80"/>
    </location>
</feature>